<reference evidence="2" key="1">
    <citation type="submission" date="2021-06" db="EMBL/GenBank/DDBJ databases">
        <title>Comparative genomics, transcriptomics and evolutionary studies reveal genomic signatures of adaptation to plant cell wall in hemibiotrophic fungi.</title>
        <authorList>
            <consortium name="DOE Joint Genome Institute"/>
            <person name="Baroncelli R."/>
            <person name="Diaz J.F."/>
            <person name="Benocci T."/>
            <person name="Peng M."/>
            <person name="Battaglia E."/>
            <person name="Haridas S."/>
            <person name="Andreopoulos W."/>
            <person name="Labutti K."/>
            <person name="Pangilinan J."/>
            <person name="Floch G.L."/>
            <person name="Makela M.R."/>
            <person name="Henrissat B."/>
            <person name="Grigoriev I.V."/>
            <person name="Crouch J.A."/>
            <person name="De Vries R.P."/>
            <person name="Sukno S.A."/>
            <person name="Thon M.R."/>
        </authorList>
    </citation>
    <scope>NUCLEOTIDE SEQUENCE</scope>
    <source>
        <strain evidence="2">MAFF235873</strain>
    </source>
</reference>
<comment type="caution">
    <text evidence="2">The sequence shown here is derived from an EMBL/GenBank/DDBJ whole genome shotgun (WGS) entry which is preliminary data.</text>
</comment>
<name>A0AAD9LUV2_9PEZI</name>
<evidence type="ECO:0000313" key="2">
    <source>
        <dbReference type="EMBL" id="KAK2021944.1"/>
    </source>
</evidence>
<organism evidence="2 3">
    <name type="scientific">Colletotrichum zoysiae</name>
    <dbReference type="NCBI Taxonomy" id="1216348"/>
    <lineage>
        <taxon>Eukaryota</taxon>
        <taxon>Fungi</taxon>
        <taxon>Dikarya</taxon>
        <taxon>Ascomycota</taxon>
        <taxon>Pezizomycotina</taxon>
        <taxon>Sordariomycetes</taxon>
        <taxon>Hypocreomycetidae</taxon>
        <taxon>Glomerellales</taxon>
        <taxon>Glomerellaceae</taxon>
        <taxon>Colletotrichum</taxon>
        <taxon>Colletotrichum graminicola species complex</taxon>
    </lineage>
</organism>
<feature type="signal peptide" evidence="1">
    <location>
        <begin position="1"/>
        <end position="20"/>
    </location>
</feature>
<dbReference type="AlphaFoldDB" id="A0AAD9LUV2"/>
<proteinExistence type="predicted"/>
<evidence type="ECO:0000256" key="1">
    <source>
        <dbReference type="SAM" id="SignalP"/>
    </source>
</evidence>
<keyword evidence="1" id="KW-0732">Signal</keyword>
<evidence type="ECO:0000313" key="3">
    <source>
        <dbReference type="Proteomes" id="UP001232148"/>
    </source>
</evidence>
<dbReference type="Proteomes" id="UP001232148">
    <property type="component" value="Unassembled WGS sequence"/>
</dbReference>
<protein>
    <submittedName>
        <fullName evidence="2">Uncharacterized protein</fullName>
    </submittedName>
</protein>
<sequence>MKFSVSRLAAAFLFVSVASANLHDSCTCHNSDSYNWRITTKACELYARSNYQWGQAAYDTPSGRCVAASGAQIAGDQWEDACRQIAKSGFDCADGRGHCTADPDAVKGWC</sequence>
<dbReference type="EMBL" id="MU843069">
    <property type="protein sequence ID" value="KAK2021944.1"/>
    <property type="molecule type" value="Genomic_DNA"/>
</dbReference>
<keyword evidence="3" id="KW-1185">Reference proteome</keyword>
<accession>A0AAD9LUV2</accession>
<gene>
    <name evidence="2" type="ORF">LX32DRAFT_574410</name>
</gene>
<feature type="chain" id="PRO_5041913991" evidence="1">
    <location>
        <begin position="21"/>
        <end position="110"/>
    </location>
</feature>